<evidence type="ECO:0000256" key="2">
    <source>
        <dbReference type="ARBA" id="ARBA00022448"/>
    </source>
</evidence>
<dbReference type="Proteomes" id="UP001442841">
    <property type="component" value="Chromosome"/>
</dbReference>
<evidence type="ECO:0000259" key="6">
    <source>
        <dbReference type="Pfam" id="PF12849"/>
    </source>
</evidence>
<feature type="domain" description="PBP" evidence="6">
    <location>
        <begin position="47"/>
        <end position="339"/>
    </location>
</feature>
<feature type="region of interest" description="Disordered" evidence="5">
    <location>
        <begin position="31"/>
        <end position="59"/>
    </location>
</feature>
<evidence type="ECO:0000256" key="4">
    <source>
        <dbReference type="PIRNR" id="PIRNR002756"/>
    </source>
</evidence>
<organism evidence="7 8">
    <name type="scientific">Ammonicoccus fulvus</name>
    <dbReference type="NCBI Taxonomy" id="3138240"/>
    <lineage>
        <taxon>Bacteria</taxon>
        <taxon>Bacillati</taxon>
        <taxon>Actinomycetota</taxon>
        <taxon>Actinomycetes</taxon>
        <taxon>Propionibacteriales</taxon>
        <taxon>Propionibacteriaceae</taxon>
        <taxon>Ammonicoccus</taxon>
    </lineage>
</organism>
<dbReference type="InterPro" id="IPR005673">
    <property type="entry name" value="ABC_phos-bd_PstS"/>
</dbReference>
<evidence type="ECO:0000313" key="8">
    <source>
        <dbReference type="Proteomes" id="UP001442841"/>
    </source>
</evidence>
<dbReference type="SUPFAM" id="SSF53850">
    <property type="entry name" value="Periplasmic binding protein-like II"/>
    <property type="match status" value="1"/>
</dbReference>
<dbReference type="PIRSF" id="PIRSF002756">
    <property type="entry name" value="PstS"/>
    <property type="match status" value="1"/>
</dbReference>
<feature type="compositionally biased region" description="Polar residues" evidence="5">
    <location>
        <begin position="271"/>
        <end position="280"/>
    </location>
</feature>
<dbReference type="PANTHER" id="PTHR42996">
    <property type="entry name" value="PHOSPHATE-BINDING PROTEIN PSTS"/>
    <property type="match status" value="1"/>
</dbReference>
<accession>A0ABZ3FSV0</accession>
<comment type="similarity">
    <text evidence="1 4">Belongs to the PstS family.</text>
</comment>
<feature type="compositionally biased region" description="Polar residues" evidence="5">
    <location>
        <begin position="31"/>
        <end position="48"/>
    </location>
</feature>
<feature type="region of interest" description="Disordered" evidence="5">
    <location>
        <begin position="269"/>
        <end position="291"/>
    </location>
</feature>
<evidence type="ECO:0000256" key="5">
    <source>
        <dbReference type="SAM" id="MobiDB-lite"/>
    </source>
</evidence>
<keyword evidence="3 4" id="KW-0592">Phosphate transport</keyword>
<gene>
    <name evidence="7" type="ORF">AADG42_16400</name>
</gene>
<dbReference type="CDD" id="cd13565">
    <property type="entry name" value="PBP2_PstS"/>
    <property type="match status" value="1"/>
</dbReference>
<name>A0ABZ3FSV0_9ACTN</name>
<evidence type="ECO:0000256" key="3">
    <source>
        <dbReference type="ARBA" id="ARBA00022592"/>
    </source>
</evidence>
<dbReference type="PANTHER" id="PTHR42996:SF1">
    <property type="entry name" value="PHOSPHATE-BINDING PROTEIN PSTS"/>
    <property type="match status" value="1"/>
</dbReference>
<feature type="compositionally biased region" description="Low complexity" evidence="5">
    <location>
        <begin position="49"/>
        <end position="59"/>
    </location>
</feature>
<protein>
    <recommendedName>
        <fullName evidence="4">Phosphate-binding protein</fullName>
    </recommendedName>
</protein>
<keyword evidence="2 4" id="KW-0813">Transport</keyword>
<dbReference type="RefSeq" id="WP_425310248.1">
    <property type="nucleotide sequence ID" value="NZ_CP154795.1"/>
</dbReference>
<sequence>MVIGVVALVLVLTLVGGFFLVRALFSRATSQTTPAQVQPTPASTSPSAGQGTLSGSLEGSGASAAQVAMEAWSQDLSRTHPGLTLNYSPVGSGAGRADFSSGGSVFAMSDRALKDDEINRTTQCVGPAINLPVVVMPLAILANVPGTTQLTLDAPTLVAIYTGGITTWNDPRIASLNAGVTLPNTPITPVYRSDNAAVNEVLTAWLAPAGGSLGSGGEWKGTTGQAAKGSSGVATAVGSTAGALGYLESGLVPAGSTLISLRQGDKAYSPTGPQATQLLDQSPRVPGRGPNDLARVITPGTGDAYPLLRVTYLIVCEKYADPSQGELVQGTFSWIVSPEGHGRAVSAGGSARLSEQMYAELAAAVSTIS</sequence>
<evidence type="ECO:0000256" key="1">
    <source>
        <dbReference type="ARBA" id="ARBA00008725"/>
    </source>
</evidence>
<keyword evidence="8" id="KW-1185">Reference proteome</keyword>
<dbReference type="InterPro" id="IPR024370">
    <property type="entry name" value="PBP_domain"/>
</dbReference>
<proteinExistence type="inferred from homology"/>
<evidence type="ECO:0000313" key="7">
    <source>
        <dbReference type="EMBL" id="XAN08820.1"/>
    </source>
</evidence>
<dbReference type="EMBL" id="CP154795">
    <property type="protein sequence ID" value="XAN08820.1"/>
    <property type="molecule type" value="Genomic_DNA"/>
</dbReference>
<dbReference type="Gene3D" id="3.40.190.10">
    <property type="entry name" value="Periplasmic binding protein-like II"/>
    <property type="match status" value="2"/>
</dbReference>
<dbReference type="InterPro" id="IPR050962">
    <property type="entry name" value="Phosphate-bind_PstS"/>
</dbReference>
<reference evidence="7 8" key="1">
    <citation type="submission" date="2024-04" db="EMBL/GenBank/DDBJ databases">
        <title>Isolation of an actinomycete strain from pig manure.</title>
        <authorList>
            <person name="Gong T."/>
            <person name="Yu Z."/>
            <person name="An M."/>
            <person name="Wei C."/>
            <person name="Yang W."/>
            <person name="Liu L."/>
        </authorList>
    </citation>
    <scope>NUCLEOTIDE SEQUENCE [LARGE SCALE GENOMIC DNA]</scope>
    <source>
        <strain evidence="7 8">ZF39</strain>
    </source>
</reference>
<dbReference type="Pfam" id="PF12849">
    <property type="entry name" value="PBP_like_2"/>
    <property type="match status" value="1"/>
</dbReference>